<name>A0A210PQM9_MIZYE</name>
<evidence type="ECO:0000256" key="1">
    <source>
        <dbReference type="SAM" id="MobiDB-lite"/>
    </source>
</evidence>
<feature type="region of interest" description="Disordered" evidence="1">
    <location>
        <begin position="1"/>
        <end position="23"/>
    </location>
</feature>
<feature type="region of interest" description="Disordered" evidence="1">
    <location>
        <begin position="352"/>
        <end position="379"/>
    </location>
</feature>
<comment type="caution">
    <text evidence="2">The sequence shown here is derived from an EMBL/GenBank/DDBJ whole genome shotgun (WGS) entry which is preliminary data.</text>
</comment>
<reference evidence="2 3" key="1">
    <citation type="journal article" date="2017" name="Nat. Ecol. Evol.">
        <title>Scallop genome provides insights into evolution of bilaterian karyotype and development.</title>
        <authorList>
            <person name="Wang S."/>
            <person name="Zhang J."/>
            <person name="Jiao W."/>
            <person name="Li J."/>
            <person name="Xun X."/>
            <person name="Sun Y."/>
            <person name="Guo X."/>
            <person name="Huan P."/>
            <person name="Dong B."/>
            <person name="Zhang L."/>
            <person name="Hu X."/>
            <person name="Sun X."/>
            <person name="Wang J."/>
            <person name="Zhao C."/>
            <person name="Wang Y."/>
            <person name="Wang D."/>
            <person name="Huang X."/>
            <person name="Wang R."/>
            <person name="Lv J."/>
            <person name="Li Y."/>
            <person name="Zhang Z."/>
            <person name="Liu B."/>
            <person name="Lu W."/>
            <person name="Hui Y."/>
            <person name="Liang J."/>
            <person name="Zhou Z."/>
            <person name="Hou R."/>
            <person name="Li X."/>
            <person name="Liu Y."/>
            <person name="Li H."/>
            <person name="Ning X."/>
            <person name="Lin Y."/>
            <person name="Zhao L."/>
            <person name="Xing Q."/>
            <person name="Dou J."/>
            <person name="Li Y."/>
            <person name="Mao J."/>
            <person name="Guo H."/>
            <person name="Dou H."/>
            <person name="Li T."/>
            <person name="Mu C."/>
            <person name="Jiang W."/>
            <person name="Fu Q."/>
            <person name="Fu X."/>
            <person name="Miao Y."/>
            <person name="Liu J."/>
            <person name="Yu Q."/>
            <person name="Li R."/>
            <person name="Liao H."/>
            <person name="Li X."/>
            <person name="Kong Y."/>
            <person name="Jiang Z."/>
            <person name="Chourrout D."/>
            <person name="Li R."/>
            <person name="Bao Z."/>
        </authorList>
    </citation>
    <scope>NUCLEOTIDE SEQUENCE [LARGE SCALE GENOMIC DNA]</scope>
    <source>
        <strain evidence="2 3">PY_sf001</strain>
    </source>
</reference>
<feature type="compositionally biased region" description="Basic and acidic residues" evidence="1">
    <location>
        <begin position="525"/>
        <end position="534"/>
    </location>
</feature>
<dbReference type="EMBL" id="NEDP02005554">
    <property type="protein sequence ID" value="OWF38787.1"/>
    <property type="molecule type" value="Genomic_DNA"/>
</dbReference>
<evidence type="ECO:0000313" key="2">
    <source>
        <dbReference type="EMBL" id="OWF38787.1"/>
    </source>
</evidence>
<accession>A0A210PQM9</accession>
<proteinExistence type="predicted"/>
<sequence>MSFSSVNIGQLSSPGNSLPVSPRNMPMLCPRNVEHLASPSNRQLPTSNMNMPLLSPHIKQLLSPDAIQSVSAGTNVVSSFSSRQLFPDKSEQLFTTNRQMPFNNSGQILSPNSIKQAAHFGDCQEYSQEQLAHLSEVTRARQLPNVDQACQGLQVAPRNQNLIQGTRPPPSHGSPQNVWGPAMNVAPDHGHITTTCINGIYSQSEALTAPIPPREATHGHQSQFVHGTDFSLYSNPNILQNQMLNTSESSRFQVMSSEFQNNGAMLEQNREKNSGQNNNNGFPVYDLTTSQQGLPNMGPATEVKSVKCTSSSRSPGTVSESEDVIVTKVTGIRNGHETKHDQTSTIKCPKHQEDQVPGKLQGKVSSNTTHSGPLGQQVQSKSLGQGVMSGSLLCQQKSGLQKEHKDNLDGPQLPSAELLQTMMANNSPSKFVVMKMCGSDKYVILSPEKSSSFEMVYKPMGSMKLPPGKYRLHTMNASALSASPDKEQTTKQKPDGTSPSKVAQKASSNTGGKLSKKKSSIKISSTKENKECKKEKKAKQQPTKEAGTKKAKNKVEKKKNPLDKKPTAKDKKPTTQGKKSTEQGKKSKSKPKKANDPNDPNSKEKKKKTKSQPVEKKTEKKKEETKCRILTPCQKFCRTVLISHNKAGRIVHTISNPAIFFTGGHFLASQDTIEVEHPVFLLISDNDKILAIMSEAFSPGQYLLSSKRLVIFKGDHISSDLHDKDARKQPLQLNLFRAVLSPYNFSVSSPMKGHEIILLSQYQDVPYTTNTSPTEGSRLLEDPDLGASSSQISDVVDTWNQSYDVSTLAPCTHPLYETMKEMLKNKIDNQPKTCKYKLRVQLFDSRRKKRPKIVDEL</sequence>
<feature type="compositionally biased region" description="Polar residues" evidence="1">
    <location>
        <begin position="1"/>
        <end position="19"/>
    </location>
</feature>
<dbReference type="AlphaFoldDB" id="A0A210PQM9"/>
<gene>
    <name evidence="2" type="ORF">KP79_PYT16671</name>
</gene>
<feature type="compositionally biased region" description="Polar residues" evidence="1">
    <location>
        <begin position="363"/>
        <end position="379"/>
    </location>
</feature>
<organism evidence="2 3">
    <name type="scientific">Mizuhopecten yessoensis</name>
    <name type="common">Japanese scallop</name>
    <name type="synonym">Patinopecten yessoensis</name>
    <dbReference type="NCBI Taxonomy" id="6573"/>
    <lineage>
        <taxon>Eukaryota</taxon>
        <taxon>Metazoa</taxon>
        <taxon>Spiralia</taxon>
        <taxon>Lophotrochozoa</taxon>
        <taxon>Mollusca</taxon>
        <taxon>Bivalvia</taxon>
        <taxon>Autobranchia</taxon>
        <taxon>Pteriomorphia</taxon>
        <taxon>Pectinida</taxon>
        <taxon>Pectinoidea</taxon>
        <taxon>Pectinidae</taxon>
        <taxon>Mizuhopecten</taxon>
    </lineage>
</organism>
<protein>
    <submittedName>
        <fullName evidence="2">Uncharacterized protein</fullName>
    </submittedName>
</protein>
<evidence type="ECO:0000313" key="3">
    <source>
        <dbReference type="Proteomes" id="UP000242188"/>
    </source>
</evidence>
<feature type="compositionally biased region" description="Basic and acidic residues" evidence="1">
    <location>
        <begin position="558"/>
        <end position="585"/>
    </location>
</feature>
<feature type="compositionally biased region" description="Basic and acidic residues" evidence="1">
    <location>
        <begin position="613"/>
        <end position="624"/>
    </location>
</feature>
<feature type="region of interest" description="Disordered" evidence="1">
    <location>
        <begin position="479"/>
        <end position="624"/>
    </location>
</feature>
<feature type="compositionally biased region" description="Basic and acidic residues" evidence="1">
    <location>
        <begin position="484"/>
        <end position="494"/>
    </location>
</feature>
<dbReference type="Proteomes" id="UP000242188">
    <property type="component" value="Unassembled WGS sequence"/>
</dbReference>
<keyword evidence="3" id="KW-1185">Reference proteome</keyword>